<dbReference type="RefSeq" id="XP_022258852.1">
    <property type="nucleotide sequence ID" value="XM_022403144.1"/>
</dbReference>
<feature type="non-terminal residue" evidence="9">
    <location>
        <position position="1"/>
    </location>
</feature>
<accession>A0ABM1TSJ6</accession>
<keyword evidence="8" id="KW-1185">Reference proteome</keyword>
<name>A0ABM1TSJ6_LIMPO</name>
<comment type="subcellular location">
    <subcellularLocation>
        <location evidence="1">Nucleus</location>
    </subcellularLocation>
</comment>
<dbReference type="InterPro" id="IPR011494">
    <property type="entry name" value="HIRA-like_C"/>
</dbReference>
<dbReference type="SUPFAM" id="SSF50978">
    <property type="entry name" value="WD40 repeat-like"/>
    <property type="match status" value="1"/>
</dbReference>
<organism evidence="8 9">
    <name type="scientific">Limulus polyphemus</name>
    <name type="common">Atlantic horseshoe crab</name>
    <dbReference type="NCBI Taxonomy" id="6850"/>
    <lineage>
        <taxon>Eukaryota</taxon>
        <taxon>Metazoa</taxon>
        <taxon>Ecdysozoa</taxon>
        <taxon>Arthropoda</taxon>
        <taxon>Chelicerata</taxon>
        <taxon>Merostomata</taxon>
        <taxon>Xiphosura</taxon>
        <taxon>Limulidae</taxon>
        <taxon>Limulus</taxon>
    </lineage>
</organism>
<evidence type="ECO:0000256" key="6">
    <source>
        <dbReference type="ARBA" id="ARBA00023242"/>
    </source>
</evidence>
<evidence type="ECO:0000259" key="7">
    <source>
        <dbReference type="Pfam" id="PF07569"/>
    </source>
</evidence>
<evidence type="ECO:0000256" key="5">
    <source>
        <dbReference type="ARBA" id="ARBA00022853"/>
    </source>
</evidence>
<comment type="similarity">
    <text evidence="2">Belongs to the WD repeat HIR1 family.</text>
</comment>
<keyword evidence="3" id="KW-0853">WD repeat</keyword>
<evidence type="ECO:0000256" key="2">
    <source>
        <dbReference type="ARBA" id="ARBA00007306"/>
    </source>
</evidence>
<sequence length="337" mass="37030">FDCTYFQIGSGKVDQTYTLELENNISIGAGLVIHKLKCLSQGGPVWEAILTSRGAGIAGSRHAACVVCEDSTLSVFSAGGQRLLPPVVLSSPATRLTCSDQYVMVLTSRGCVSVWNIQELKTLVKNESLLPIMQAPAGTDLSIRSTGLTEHGAPVVSLSTRKSYIFNFDVGAWLLISSADDAVYQCSDHQSCLPPDVKLQETLLPLASLQGELNRPTRVARNIFNSNPVTRRAATLSHLDSQLAAALSMHSAKDYKFWFLTLVRYLTQEGLEPRLRELCSELLGPVVQTTRQSSWKSYTMGLSKRELLREILPVMGSNLKLQRLVTEFKEQLDVILT</sequence>
<keyword evidence="4" id="KW-0677">Repeat</keyword>
<keyword evidence="5" id="KW-0156">Chromatin regulator</keyword>
<evidence type="ECO:0000256" key="4">
    <source>
        <dbReference type="ARBA" id="ARBA00022737"/>
    </source>
</evidence>
<dbReference type="Proteomes" id="UP000694941">
    <property type="component" value="Unplaced"/>
</dbReference>
<proteinExistence type="inferred from homology"/>
<dbReference type="InterPro" id="IPR031120">
    <property type="entry name" value="HIR1-like"/>
</dbReference>
<evidence type="ECO:0000313" key="9">
    <source>
        <dbReference type="RefSeq" id="XP_022258852.1"/>
    </source>
</evidence>
<gene>
    <name evidence="9" type="primary">LOC111089900</name>
</gene>
<protein>
    <submittedName>
        <fullName evidence="9">Protein HIRA-like</fullName>
    </submittedName>
</protein>
<dbReference type="Pfam" id="PF07569">
    <property type="entry name" value="Hira"/>
    <property type="match status" value="1"/>
</dbReference>
<dbReference type="PANTHER" id="PTHR13831:SF0">
    <property type="entry name" value="PROTEIN HIRA"/>
    <property type="match status" value="1"/>
</dbReference>
<evidence type="ECO:0000313" key="8">
    <source>
        <dbReference type="Proteomes" id="UP000694941"/>
    </source>
</evidence>
<keyword evidence="6" id="KW-0539">Nucleus</keyword>
<dbReference type="InterPro" id="IPR036322">
    <property type="entry name" value="WD40_repeat_dom_sf"/>
</dbReference>
<evidence type="ECO:0000256" key="1">
    <source>
        <dbReference type="ARBA" id="ARBA00004123"/>
    </source>
</evidence>
<evidence type="ECO:0000256" key="3">
    <source>
        <dbReference type="ARBA" id="ARBA00022574"/>
    </source>
</evidence>
<reference evidence="9" key="1">
    <citation type="submission" date="2025-08" db="UniProtKB">
        <authorList>
            <consortium name="RefSeq"/>
        </authorList>
    </citation>
    <scope>IDENTIFICATION</scope>
    <source>
        <tissue evidence="9">Muscle</tissue>
    </source>
</reference>
<dbReference type="GeneID" id="111089900"/>
<feature type="domain" description="Protein HIRA-like C-terminal" evidence="7">
    <location>
        <begin position="80"/>
        <end position="282"/>
    </location>
</feature>
<dbReference type="PANTHER" id="PTHR13831">
    <property type="entry name" value="MEMBER OF THE HIR1 FAMILY OF WD-REPEAT PROTEINS"/>
    <property type="match status" value="1"/>
</dbReference>